<keyword evidence="2" id="KW-1185">Reference proteome</keyword>
<evidence type="ECO:0000313" key="2">
    <source>
        <dbReference type="Proteomes" id="UP000076532"/>
    </source>
</evidence>
<dbReference type="EMBL" id="KV417480">
    <property type="protein sequence ID" value="KZP34372.1"/>
    <property type="molecule type" value="Genomic_DNA"/>
</dbReference>
<dbReference type="Proteomes" id="UP000076532">
    <property type="component" value="Unassembled WGS sequence"/>
</dbReference>
<evidence type="ECO:0000313" key="1">
    <source>
        <dbReference type="EMBL" id="KZP34372.1"/>
    </source>
</evidence>
<sequence length="87" mass="9566">MGVMDVIFQSESDGDTRIMCEDEAGRPGDPQARKDTLLHDEEQTLVRTPRCLALAPTPPSRTYGRPPRIADSHTGSLKLLLTWMGGT</sequence>
<proteinExistence type="predicted"/>
<gene>
    <name evidence="1" type="ORF">FIBSPDRAFT_846482</name>
</gene>
<name>A0A166X310_9AGAM</name>
<organism evidence="1 2">
    <name type="scientific">Athelia psychrophila</name>
    <dbReference type="NCBI Taxonomy" id="1759441"/>
    <lineage>
        <taxon>Eukaryota</taxon>
        <taxon>Fungi</taxon>
        <taxon>Dikarya</taxon>
        <taxon>Basidiomycota</taxon>
        <taxon>Agaricomycotina</taxon>
        <taxon>Agaricomycetes</taxon>
        <taxon>Agaricomycetidae</taxon>
        <taxon>Atheliales</taxon>
        <taxon>Atheliaceae</taxon>
        <taxon>Athelia</taxon>
    </lineage>
</organism>
<protein>
    <submittedName>
        <fullName evidence="1">Uncharacterized protein</fullName>
    </submittedName>
</protein>
<reference evidence="1 2" key="1">
    <citation type="journal article" date="2016" name="Mol. Biol. Evol.">
        <title>Comparative Genomics of Early-Diverging Mushroom-Forming Fungi Provides Insights into the Origins of Lignocellulose Decay Capabilities.</title>
        <authorList>
            <person name="Nagy L.G."/>
            <person name="Riley R."/>
            <person name="Tritt A."/>
            <person name="Adam C."/>
            <person name="Daum C."/>
            <person name="Floudas D."/>
            <person name="Sun H."/>
            <person name="Yadav J.S."/>
            <person name="Pangilinan J."/>
            <person name="Larsson K.H."/>
            <person name="Matsuura K."/>
            <person name="Barry K."/>
            <person name="Labutti K."/>
            <person name="Kuo R."/>
            <person name="Ohm R.A."/>
            <person name="Bhattacharya S.S."/>
            <person name="Shirouzu T."/>
            <person name="Yoshinaga Y."/>
            <person name="Martin F.M."/>
            <person name="Grigoriev I.V."/>
            <person name="Hibbett D.S."/>
        </authorList>
    </citation>
    <scope>NUCLEOTIDE SEQUENCE [LARGE SCALE GENOMIC DNA]</scope>
    <source>
        <strain evidence="1 2">CBS 109695</strain>
    </source>
</reference>
<accession>A0A166X310</accession>
<dbReference type="AlphaFoldDB" id="A0A166X310"/>